<dbReference type="InterPro" id="IPR016163">
    <property type="entry name" value="Ald_DH_C"/>
</dbReference>
<dbReference type="InterPro" id="IPR016161">
    <property type="entry name" value="Ald_DH/histidinol_DH"/>
</dbReference>
<evidence type="ECO:0000259" key="5">
    <source>
        <dbReference type="Pfam" id="PF00171"/>
    </source>
</evidence>
<dbReference type="Pfam" id="PF00171">
    <property type="entry name" value="Aldedh"/>
    <property type="match status" value="1"/>
</dbReference>
<proteinExistence type="inferred from homology"/>
<dbReference type="Gene3D" id="3.40.605.10">
    <property type="entry name" value="Aldehyde Dehydrogenase, Chain A, domain 1"/>
    <property type="match status" value="1"/>
</dbReference>
<dbReference type="InterPro" id="IPR029510">
    <property type="entry name" value="Ald_DH_CS_GLU"/>
</dbReference>
<dbReference type="InterPro" id="IPR016160">
    <property type="entry name" value="Ald_DH_CS_CYS"/>
</dbReference>
<dbReference type="PANTHER" id="PTHR11699">
    <property type="entry name" value="ALDEHYDE DEHYDROGENASE-RELATED"/>
    <property type="match status" value="1"/>
</dbReference>
<protein>
    <submittedName>
        <fullName evidence="6">Aldehyde dehydrogenase</fullName>
    </submittedName>
</protein>
<dbReference type="CDD" id="cd07131">
    <property type="entry name" value="ALDH_AldH-CAJ73105"/>
    <property type="match status" value="1"/>
</dbReference>
<reference evidence="6" key="2">
    <citation type="journal article" date="2010" name="Appl. Environ. Microbiol.">
        <title>Comparative analysis of acidobacterial genomic fragments from terrestrial and aquatic metagenomic libraries, with emphasis on acidobacteria subdivision 6.</title>
        <authorList>
            <person name="Kielak A.M."/>
            <person name="van Veen J.A."/>
            <person name="Kowalchuk G.A."/>
        </authorList>
    </citation>
    <scope>NUCLEOTIDE SEQUENCE</scope>
</reference>
<evidence type="ECO:0000256" key="1">
    <source>
        <dbReference type="ARBA" id="ARBA00009986"/>
    </source>
</evidence>
<dbReference type="InterPro" id="IPR015590">
    <property type="entry name" value="Aldehyde_DH_dom"/>
</dbReference>
<dbReference type="PROSITE" id="PS00687">
    <property type="entry name" value="ALDEHYDE_DEHYDR_GLU"/>
    <property type="match status" value="1"/>
</dbReference>
<dbReference type="SUPFAM" id="SSF53720">
    <property type="entry name" value="ALDH-like"/>
    <property type="match status" value="1"/>
</dbReference>
<evidence type="ECO:0000256" key="2">
    <source>
        <dbReference type="ARBA" id="ARBA00023002"/>
    </source>
</evidence>
<evidence type="ECO:0000256" key="3">
    <source>
        <dbReference type="PROSITE-ProRule" id="PRU10007"/>
    </source>
</evidence>
<keyword evidence="2 4" id="KW-0560">Oxidoreductase</keyword>
<name>E3T6D6_9BACT</name>
<dbReference type="Gene3D" id="3.40.309.10">
    <property type="entry name" value="Aldehyde Dehydrogenase, Chain A, domain 2"/>
    <property type="match status" value="1"/>
</dbReference>
<organism evidence="6">
    <name type="scientific">uncultured bacterium 246</name>
    <dbReference type="NCBI Taxonomy" id="698384"/>
    <lineage>
        <taxon>Bacteria</taxon>
        <taxon>environmental samples</taxon>
    </lineage>
</organism>
<dbReference type="InterPro" id="IPR016162">
    <property type="entry name" value="Ald_DH_N"/>
</dbReference>
<reference evidence="6" key="1">
    <citation type="submission" date="2009-12" db="EMBL/GenBank/DDBJ databases">
        <authorList>
            <person name="Kielak A."/>
            <person name="van Veen J.A."/>
            <person name="Kowalchuk G.A."/>
        </authorList>
    </citation>
    <scope>NUCLEOTIDE SEQUENCE</scope>
</reference>
<sequence>MDVEKIYKNFINGEWVESRSGNVLENRNPANVREMVGIFQSSDTEDVDRAVEAAAQAFRTWRLTPAPRRAEILFRAAHILEERKESLAQEMTREMGKVLVEARGDVQEAIDMTYYMAGEGRRMYGQTTPSELPDKFAMSVRMPMGVCGLITPWNFPMAIPSWKIIPALICGNTVVIKPAEDTPLSCLNLIQILTEAGLPRGVVNMVTGHGPTAGEPLALHPGVHMVSFTGSTEVGRHIAQICAPTFKHSNLEMGGKNVLIVMDDADLELAVDGAVWGGFGTSGQRCTAASRVVVHKRLYKEFVGMLVERAEALKVGDPLDPATQMGPVINREQLQRVHSYVDIGTNEGARLMCGGHIMDQGGHACGFFHQPTVFSDVAPGMRIAQEEIFGPVVALIPCDGLEQAIEIGNGVRYGLSASIYTQDVNRAFAAMRDMYTGIFYVNASTIGAEIHLPFGGTKETGNGHREAGTAALDVFSEWKSIYVDYSGRLQRAQIDTFTP</sequence>
<dbReference type="PROSITE" id="PS00070">
    <property type="entry name" value="ALDEHYDE_DEHYDR_CYS"/>
    <property type="match status" value="1"/>
</dbReference>
<evidence type="ECO:0000256" key="4">
    <source>
        <dbReference type="RuleBase" id="RU003345"/>
    </source>
</evidence>
<dbReference type="GO" id="GO:0016620">
    <property type="term" value="F:oxidoreductase activity, acting on the aldehyde or oxo group of donors, NAD or NADP as acceptor"/>
    <property type="evidence" value="ECO:0007669"/>
    <property type="project" value="InterPro"/>
</dbReference>
<evidence type="ECO:0000313" key="6">
    <source>
        <dbReference type="EMBL" id="ADC35880.1"/>
    </source>
</evidence>
<feature type="domain" description="Aldehyde dehydrogenase" evidence="5">
    <location>
        <begin position="15"/>
        <end position="481"/>
    </location>
</feature>
<dbReference type="EMBL" id="GU260703">
    <property type="protein sequence ID" value="ADC35880.1"/>
    <property type="molecule type" value="Genomic_DNA"/>
</dbReference>
<dbReference type="FunFam" id="3.40.605.10:FF:000007">
    <property type="entry name" value="NAD/NADP-dependent betaine aldehyde dehydrogenase"/>
    <property type="match status" value="1"/>
</dbReference>
<dbReference type="AlphaFoldDB" id="E3T6D6"/>
<comment type="similarity">
    <text evidence="1 4">Belongs to the aldehyde dehydrogenase family.</text>
</comment>
<feature type="active site" evidence="3">
    <location>
        <position position="252"/>
    </location>
</feature>
<dbReference type="FunFam" id="3.40.309.10:FF:000009">
    <property type="entry name" value="Aldehyde dehydrogenase A"/>
    <property type="match status" value="1"/>
</dbReference>
<accession>E3T6D6</accession>